<keyword evidence="8" id="KW-1185">Reference proteome</keyword>
<keyword evidence="2" id="KW-0175">Coiled coil</keyword>
<feature type="coiled-coil region" evidence="2">
    <location>
        <begin position="1435"/>
        <end position="1462"/>
    </location>
</feature>
<feature type="domain" description="PI3K/PI4K catalytic" evidence="4">
    <location>
        <begin position="3515"/>
        <end position="3834"/>
    </location>
</feature>
<dbReference type="InterPro" id="IPR011989">
    <property type="entry name" value="ARM-like"/>
</dbReference>
<comment type="similarity">
    <text evidence="1">Belongs to the PI3/PI4-kinase family. TRA1 subfamily.</text>
</comment>
<dbReference type="GO" id="GO:0035267">
    <property type="term" value="C:NuA4 histone acetyltransferase complex"/>
    <property type="evidence" value="ECO:0007669"/>
    <property type="project" value="TreeGrafter"/>
</dbReference>
<dbReference type="Proteomes" id="UP001153737">
    <property type="component" value="Chromosome 11"/>
</dbReference>
<feature type="domain" description="FAT" evidence="5">
    <location>
        <begin position="2632"/>
        <end position="3238"/>
    </location>
</feature>
<evidence type="ECO:0008006" key="9">
    <source>
        <dbReference type="Google" id="ProtNLM"/>
    </source>
</evidence>
<dbReference type="GO" id="GO:0005634">
    <property type="term" value="C:nucleus"/>
    <property type="evidence" value="ECO:0007669"/>
    <property type="project" value="TreeGrafter"/>
</dbReference>
<evidence type="ECO:0000259" key="4">
    <source>
        <dbReference type="PROSITE" id="PS50290"/>
    </source>
</evidence>
<dbReference type="OrthoDB" id="5570127at2759"/>
<dbReference type="SMART" id="SM00146">
    <property type="entry name" value="PI3Kc"/>
    <property type="match status" value="1"/>
</dbReference>
<dbReference type="InterPro" id="IPR000403">
    <property type="entry name" value="PI3/4_kinase_cat_dom"/>
</dbReference>
<accession>A0A9N9SAW6</accession>
<dbReference type="InterPro" id="IPR046807">
    <property type="entry name" value="Tra1_central"/>
</dbReference>
<evidence type="ECO:0000259" key="6">
    <source>
        <dbReference type="PROSITE" id="PS51190"/>
    </source>
</evidence>
<dbReference type="InterPro" id="IPR003152">
    <property type="entry name" value="FATC_dom"/>
</dbReference>
<dbReference type="InterPro" id="IPR046805">
    <property type="entry name" value="Tra1_ring"/>
</dbReference>
<dbReference type="SMART" id="SM01343">
    <property type="entry name" value="FATC"/>
    <property type="match status" value="1"/>
</dbReference>
<reference evidence="7" key="2">
    <citation type="submission" date="2022-10" db="EMBL/GenBank/DDBJ databases">
        <authorList>
            <consortium name="ENA_rothamsted_submissions"/>
            <consortium name="culmorum"/>
            <person name="King R."/>
        </authorList>
    </citation>
    <scope>NUCLEOTIDE SEQUENCE</scope>
</reference>
<evidence type="ECO:0000256" key="1">
    <source>
        <dbReference type="ARBA" id="ARBA00007234"/>
    </source>
</evidence>
<name>A0A9N9SAW6_PHACE</name>
<dbReference type="InterPro" id="IPR003151">
    <property type="entry name" value="PIK-rel_kinase_FAT"/>
</dbReference>
<dbReference type="InterPro" id="IPR016024">
    <property type="entry name" value="ARM-type_fold"/>
</dbReference>
<organism evidence="7 8">
    <name type="scientific">Phaedon cochleariae</name>
    <name type="common">Mustard beetle</name>
    <dbReference type="NCBI Taxonomy" id="80249"/>
    <lineage>
        <taxon>Eukaryota</taxon>
        <taxon>Metazoa</taxon>
        <taxon>Ecdysozoa</taxon>
        <taxon>Arthropoda</taxon>
        <taxon>Hexapoda</taxon>
        <taxon>Insecta</taxon>
        <taxon>Pterygota</taxon>
        <taxon>Neoptera</taxon>
        <taxon>Endopterygota</taxon>
        <taxon>Coleoptera</taxon>
        <taxon>Polyphaga</taxon>
        <taxon>Cucujiformia</taxon>
        <taxon>Chrysomeloidea</taxon>
        <taxon>Chrysomelidae</taxon>
        <taxon>Chrysomelinae</taxon>
        <taxon>Chrysomelini</taxon>
        <taxon>Phaedon</taxon>
    </lineage>
</organism>
<reference evidence="7" key="1">
    <citation type="submission" date="2022-01" db="EMBL/GenBank/DDBJ databases">
        <authorList>
            <person name="King R."/>
        </authorList>
    </citation>
    <scope>NUCLEOTIDE SEQUENCE</scope>
</reference>
<dbReference type="PROSITE" id="PS50290">
    <property type="entry name" value="PI3_4_KINASE_3"/>
    <property type="match status" value="1"/>
</dbReference>
<dbReference type="SUPFAM" id="SSF56112">
    <property type="entry name" value="Protein kinase-like (PK-like)"/>
    <property type="match status" value="1"/>
</dbReference>
<dbReference type="Pfam" id="PF20175">
    <property type="entry name" value="Tra1_central"/>
    <property type="match status" value="1"/>
</dbReference>
<feature type="domain" description="FATC" evidence="6">
    <location>
        <begin position="3811"/>
        <end position="3870"/>
    </location>
</feature>
<proteinExistence type="inferred from homology"/>
<dbReference type="CDD" id="cd05163">
    <property type="entry name" value="PIKK_TRRAP"/>
    <property type="match status" value="1"/>
</dbReference>
<gene>
    <name evidence="7" type="ORF">PHAECO_LOCUS2321</name>
</gene>
<dbReference type="Pfam" id="PF00454">
    <property type="entry name" value="PI3_PI4_kinase"/>
    <property type="match status" value="1"/>
</dbReference>
<evidence type="ECO:0000256" key="3">
    <source>
        <dbReference type="SAM" id="MobiDB-lite"/>
    </source>
</evidence>
<dbReference type="PANTHER" id="PTHR11139">
    <property type="entry name" value="ATAXIA TELANGIECTASIA MUTATED ATM -RELATED"/>
    <property type="match status" value="1"/>
</dbReference>
<dbReference type="EMBL" id="OU896717">
    <property type="protein sequence ID" value="CAG9814990.1"/>
    <property type="molecule type" value="Genomic_DNA"/>
</dbReference>
<evidence type="ECO:0000313" key="8">
    <source>
        <dbReference type="Proteomes" id="UP001153737"/>
    </source>
</evidence>
<dbReference type="GO" id="GO:0006281">
    <property type="term" value="P:DNA repair"/>
    <property type="evidence" value="ECO:0007669"/>
    <property type="project" value="TreeGrafter"/>
</dbReference>
<feature type="region of interest" description="Disordered" evidence="3">
    <location>
        <begin position="3254"/>
        <end position="3300"/>
    </location>
</feature>
<dbReference type="InterPro" id="IPR011009">
    <property type="entry name" value="Kinase-like_dom_sf"/>
</dbReference>
<dbReference type="Gene3D" id="1.10.1070.11">
    <property type="entry name" value="Phosphatidylinositol 3-/4-kinase, catalytic domain"/>
    <property type="match status" value="1"/>
</dbReference>
<dbReference type="PROSITE" id="PS51189">
    <property type="entry name" value="FAT"/>
    <property type="match status" value="1"/>
</dbReference>
<dbReference type="GO" id="GO:0000124">
    <property type="term" value="C:SAGA complex"/>
    <property type="evidence" value="ECO:0007669"/>
    <property type="project" value="TreeGrafter"/>
</dbReference>
<dbReference type="InterPro" id="IPR036940">
    <property type="entry name" value="PI3/4_kinase_cat_sf"/>
</dbReference>
<dbReference type="InterPro" id="IPR050517">
    <property type="entry name" value="DDR_Repair_Kinase"/>
</dbReference>
<dbReference type="PROSITE" id="PS51190">
    <property type="entry name" value="FATC"/>
    <property type="match status" value="1"/>
</dbReference>
<sequence>MQASSSGMAGVVNPHTAQMNQFKSYVTMLGDPDRKDVHKLKATQEISKHFEMILNSALYQSFLDHSVNIFLKILDEGYPLFIAEYNLQQVRKLILEMLYRLPTNETLRPYVRQILSLMLKLLEIDNEENVLVCLKIIIELHKQYKPIFTEEILKFLQFVKSIYSNLPSHMNKIFEPRPPIKVKDLSEVNIEELLKETFTMTIIQTETRNKDGTLSAYYLIPKAVLSLKVLQELPIIVVLMYQLYKQNVHQDVNDFIPHIMNTITLQPSLEQRRADSFNKEIFVDFMGAQIKTLSFLAYIIKIYQEVVQEHSSMMVQGMLGLLTLCPMEVAHLRRELLIAARHILATELRNKFVPHMERLFDEDVLLGRGWTTHESLRPLAYSTLADLVHHVRQQLPLSNLTRAVHLFSKNVHDDSLATTIQTMSCKLLLNLVDCIRIRSEAENSSEGRELLMRMLEVFVLKFKTIAKILIVKCEQRKQEAQNQQQNPVQPPEQDVKPNPAEFLETVLANAQGTQTSKEEKSKFGFPQNNNYNVADYRSLVKTLVCGVKTITWGCSACKTATGQSLVQSKHFQPHETLVFVRLVKWALKALDIYTLNVGPQPIGLPQRMNQQNIRTKEEKEVLEHFSGVFSMMNSQTFHEIFSTTIEYLVQRVYENPTLQTVPNTLLANPATSPIFATVLVEYLLERMEEMGSNLERSNLYLRLFKLVFGSVSLFPQENENMLRPHLHQIVNRSMELAMSATEPYNYFLLLRALFRSIGGGSHDLLYQEFLPLLPNLLEGLNRLQSGLHKQHMKDLFVELCLTVPVRLSSLLPYLPMLMDPLVSALNGSHVLISQGLRTLELCVDNLQHDFLYEHIQPVRAELMQALWRTLRNNDQVAQVAFKVLGKFGGGNRKMMIEPQKLDYVSTDFDPPAILARFHDQDQPLEFPVSKVIDTAFNALKQSNTDPFYRKQAWEVINCYLTASRSLDDNENTLINLFLHPSFHDPDTIPNIKGSTYKSIHKQARETHQTALTGMFVGAAIKELRETVIPALVSLVRHYTMVAVAQQSGAFACTPKPNKQVTLDPLVLVDALAIIMGHEERELCKPGHLGLVLIVDTASTLLGSKEMACRLPLIEYLSEKMCGLCYERAWYAKLGGCIAIKFMFERCALKWIYEHMFMFLKALLFVMMDLTGEVSSGALDMAKDNLQKMLVVCVTPPPKGSDEATRDLQNEALHKVTHELVRQVTSPHTMVREQSMASLKLLAEKQNKSFTAVMEPFKDVLADMVPPKKHLLKHQPAVAQMGLMDGNMFCTTLSPRLFTIDMSINEHSLFIQDLLSICNTEDTKLNTFSCYKSITNFIPLRTSALRVLAACYYLEEVREQIFQVLYKALEKPNAELQETAFECMKKFISGYAVEKDLLHKTVRPLLMTLGDVKMLTLNGVKMLSYLTQLFPKLFQEKLCEQLLHNLKELLENLKNNYKSNQTTGLSKKGDEEQKIMTIISIFHQTPAASSSFINQLCQLILQSEQAMGIEASSPFREVLMKFLLRYPADTMEMFLNDFIKDKQFSRYLEFMIKNKDGKPFRDYIQTQGVKRLINMLLSNYITLKMELSERNELQYQSIRIISLLIKADNQWLSTQKELVDALRQIWGDDAYQERHKNVDQLEYTHWKEPKLVVKILLHYFCHHPTDIDLLFQLLRATVDRFIPEFQFLRDFLQNTVAQNYTVEWKRSAFFRFVELFPTSEMSQELKSKVLQLILIPCFAVSFERGETNKLVGGLPMPYQDSSDNIVSVFINKLIDPDNPFPSADCVRISLLQFSCLLVEQASPHIHDHDANNKAQGFKLRRLMTFAWPCLLVENCIDPATRYHGHLLLSHIIDKFAIHRKIVLQVFHSLLKAHAVEARSVVRQALEILTPSMPLRMEEGNTMLTHWTKKIIVDEGHSMQQLFHILQLVVKHYKVYYPVRHHLVQHMVSSIQRLGFSPTATLEHRKLAVELAEVIIKWEIYGIKEDSENAESVENVSIKRPVTEDIGESIRKKMAVAGPSGTVAVPVVKTEPGVNKPIDRAHTDTVLNFLLRLACQVNEPAAATPANPAGNSPGEILSRRCVILLKTALKPDIWPHPVDLKLAFFDKILTSIEAPNPNVANICTALELLTYLLTVFGKEQILASFKPLQRGIGACITSNNSRIIKLVHGLLTKLFTLFPMERSNTNLSCKYEELEVLYSTVGKVIFEGLSNYEKKENPSSLFGTVMILKAACSNNHSYIDLLITSFMRVLQRLAKEHLQPSTTTDNTALTSELLILSLDLVKTRVVVMGVEMRKTFIGTILVGLIEKTQDMKVMKAIVRILEEWMKCKNVVTLNQAPSLREKSILLVKMMQYVEKRFADDNDLNAQFLELVNYVYTDKQLKTTELTSKLEPAFLAGLRCTQPHIRAKFFKVFDESMRKRLHDRLLYIVCSQNWDAIGPHYWIKQCIELLLVTATSGDGIKMSHESSILPSITSVLNNADKQKKEEFSRHQFQNPDFFDSSEIKEEVLDVDLSNIDSNPLVEEKPVIREETIKMLKKDYESIEVARSITTDRFLVAAAQLCHMDTTLAEHVWLALFPKLWNILEEDQRCILAQEILPFITSGTHIIQKDCHPSAINTFVEALFRCTPPVQIAPPLMKYIGKSHNLWHRMALGLEQIAFDPNSNSRSGNTANLYEFEGEPSKMELLDSLGDLYHLLCETDLWAGLWQRHAHYKETGVAVAYEQHGFYEQAQGAYKAAMARHKADNGAGPVPAHAQREVLLWADHWIRCAKELNQWEILMEYAKNGVYDPYLLLESAWRIPNWDAMKEALQNVEFNCPKELGWKITMYGGFLLICQPDDSKPLKLVERYVESASALCLNEWRRLPHIVSHIHLQYLQAAQQIKNKTGPKTDPCDTPRGTYPYAKCHFSYVSRKMNEHMNQLNETIDDKTGDGVARSLPDPQRPETGQPELVARHESHREDVAEQITGDSRRSGALERHFHVAPAPLSGDRQPLREEQGCSDHHQFHSIIHFGKIARKHKLTNVCLDSLNRIYSISSVPIVDCFQKVRQQVKCYLQLASMNNKNELAEGLDVLNQTKMQYFSKEMTAEFYALKGMMYHLSNKSDEANKTFSGAVQMHDASTKAWALYGDYLESVFTRDQRQINLGVNAMACFLHACRHQNEAKARKYLAKVLWLLSYDDDKSSLMEALDKYSVGVPPILWLPWTPQLLNCLVQYEGNVILNLLCQVGRMFPQAVYFPIRTLYLTLRTATARKTNSVQLILQQQSQQEPHPTSDNPSSNQSSSTSESGSSSVPAATPTATVATPTAAEASSIKATPAMIRCSKIMKMQRDINTTVLSSLEGIADQMEWFRENWYEEVLRQLRQGLTKCYAIAFENREAVNEAKITPHILNFVKKLMSTFGIGVENISSSANATFNSAASESLARRAEATYQDPVFIAMKSEFMKDFDFSQSNSMRLHTLIFKLKKWIKILDDRSKMLLQSLLIEEKCRFLSNFTLKTAEVELPGEFLLPRHNHYFVRITRFMPRVDVVQKHNAAARRLYIRGHNGKIYPYLVVNDSGLADARREERVLQLMRMLNLYLGKQKETASRFLHFTVPKVVAISQQIRLVEDNPASVSLLDIFKKGCTKLGIEHDDPIQYYYERLAQVQSRGIKASHQVYRDILKGVQQTKVPRNILKHWAVQTFPSATDYWQFRKMFTLQLALACFAEYVFHLTRLNPDMMYLHQDSGLMNVAYFKFDVDDSTGELDTTRPVPFRLTPNIIEFLSTIGVSGPLTASMIATSRCFVYPNFKVLAILKPIIRDEMMLSRAKKPEDLTGTNQEKASDAEQIVNMVNKAVTSISNRLTSLAHFEGTDSKVATLVAAANSHDNLCRMDPAWHPWL</sequence>
<dbReference type="Pfam" id="PF02259">
    <property type="entry name" value="FAT"/>
    <property type="match status" value="2"/>
</dbReference>
<dbReference type="GO" id="GO:0006355">
    <property type="term" value="P:regulation of DNA-templated transcription"/>
    <property type="evidence" value="ECO:0007669"/>
    <property type="project" value="TreeGrafter"/>
</dbReference>
<dbReference type="SUPFAM" id="SSF48371">
    <property type="entry name" value="ARM repeat"/>
    <property type="match status" value="3"/>
</dbReference>
<protein>
    <recommendedName>
        <fullName evidence="9">Transformation/transcription domain-associated protein</fullName>
    </recommendedName>
</protein>
<dbReference type="Gene3D" id="1.25.10.10">
    <property type="entry name" value="Leucine-rich Repeat Variant"/>
    <property type="match status" value="1"/>
</dbReference>
<feature type="region of interest" description="Disordered" evidence="3">
    <location>
        <begin position="2919"/>
        <end position="2954"/>
    </location>
</feature>
<evidence type="ECO:0000256" key="2">
    <source>
        <dbReference type="SAM" id="Coils"/>
    </source>
</evidence>
<dbReference type="InterPro" id="IPR014009">
    <property type="entry name" value="PIK_FAT"/>
</dbReference>
<evidence type="ECO:0000259" key="5">
    <source>
        <dbReference type="PROSITE" id="PS51189"/>
    </source>
</evidence>
<dbReference type="Pfam" id="PF20206">
    <property type="entry name" value="Tra1_ring"/>
    <property type="match status" value="1"/>
</dbReference>
<evidence type="ECO:0000313" key="7">
    <source>
        <dbReference type="EMBL" id="CAG9814990.1"/>
    </source>
</evidence>
<dbReference type="PANTHER" id="PTHR11139:SF1">
    <property type="entry name" value="TRANSFORMATION_TRANSCRIPTION DOMAIN-ASSOCIATED PROTEIN"/>
    <property type="match status" value="1"/>
</dbReference>